<proteinExistence type="predicted"/>
<dbReference type="PATRIC" id="fig|84531.7.peg.3247"/>
<evidence type="ECO:0000313" key="1">
    <source>
        <dbReference type="EMBL" id="ALN78327.1"/>
    </source>
</evidence>
<dbReference type="EMBL" id="CP011129">
    <property type="protein sequence ID" value="ALN78327.1"/>
    <property type="molecule type" value="Genomic_DNA"/>
</dbReference>
<organism evidence="1 2">
    <name type="scientific">Lysobacter antibioticus</name>
    <dbReference type="NCBI Taxonomy" id="84531"/>
    <lineage>
        <taxon>Bacteria</taxon>
        <taxon>Pseudomonadati</taxon>
        <taxon>Pseudomonadota</taxon>
        <taxon>Gammaproteobacteria</taxon>
        <taxon>Lysobacterales</taxon>
        <taxon>Lysobacteraceae</taxon>
        <taxon>Lysobacter</taxon>
    </lineage>
</organism>
<keyword evidence="2" id="KW-1185">Reference proteome</keyword>
<reference evidence="1 2" key="1">
    <citation type="journal article" date="2015" name="BMC Genomics">
        <title>Comparative genomics and metabolic profiling of the genus Lysobacter.</title>
        <authorList>
            <person name="de Bruijn I."/>
            <person name="Cheng X."/>
            <person name="de Jager V."/>
            <person name="Exposito R.G."/>
            <person name="Watrous J."/>
            <person name="Patel N."/>
            <person name="Postma J."/>
            <person name="Dorrestein P.C."/>
            <person name="Kobayashi D."/>
            <person name="Raaijmakers J.M."/>
        </authorList>
    </citation>
    <scope>NUCLEOTIDE SEQUENCE [LARGE SCALE GENOMIC DNA]</scope>
    <source>
        <strain evidence="1 2">76</strain>
    </source>
</reference>
<dbReference type="Proteomes" id="UP000060787">
    <property type="component" value="Chromosome"/>
</dbReference>
<evidence type="ECO:0000313" key="2">
    <source>
        <dbReference type="Proteomes" id="UP000060787"/>
    </source>
</evidence>
<dbReference type="KEGG" id="lab:LA76x_0165"/>
<dbReference type="KEGG" id="laq:GLA29479_3321"/>
<accession>A0A0S2E110</accession>
<dbReference type="AlphaFoldDB" id="A0A0S2E110"/>
<sequence length="38" mass="3967">MGGALSRQRPLAPSVGRIAASLQIGVFVAVFRPMKGRA</sequence>
<name>A0A0S2E110_LYSAN</name>
<gene>
    <name evidence="1" type="ORF">LA76x_0165</name>
</gene>
<protein>
    <submittedName>
        <fullName evidence="1">Uncharacterized protein</fullName>
    </submittedName>
</protein>